<keyword evidence="2" id="KW-1185">Reference proteome</keyword>
<accession>A0A7J9MXM4</accession>
<reference evidence="1 2" key="1">
    <citation type="journal article" date="2019" name="Genome Biol. Evol.">
        <title>Insights into the evolution of the New World diploid cottons (Gossypium, subgenus Houzingenia) based on genome sequencing.</title>
        <authorList>
            <person name="Grover C.E."/>
            <person name="Arick M.A. 2nd"/>
            <person name="Thrash A."/>
            <person name="Conover J.L."/>
            <person name="Sanders W.S."/>
            <person name="Peterson D.G."/>
            <person name="Frelichowski J.E."/>
            <person name="Scheffler J.A."/>
            <person name="Scheffler B.E."/>
            <person name="Wendel J.F."/>
        </authorList>
    </citation>
    <scope>NUCLEOTIDE SEQUENCE [LARGE SCALE GENOMIC DNA]</scope>
    <source>
        <strain evidence="1">1</strain>
        <tissue evidence="1">Leaf</tissue>
    </source>
</reference>
<proteinExistence type="predicted"/>
<organism evidence="1 2">
    <name type="scientific">Gossypium schwendimanii</name>
    <name type="common">Cotton</name>
    <dbReference type="NCBI Taxonomy" id="34291"/>
    <lineage>
        <taxon>Eukaryota</taxon>
        <taxon>Viridiplantae</taxon>
        <taxon>Streptophyta</taxon>
        <taxon>Embryophyta</taxon>
        <taxon>Tracheophyta</taxon>
        <taxon>Spermatophyta</taxon>
        <taxon>Magnoliopsida</taxon>
        <taxon>eudicotyledons</taxon>
        <taxon>Gunneridae</taxon>
        <taxon>Pentapetalae</taxon>
        <taxon>rosids</taxon>
        <taxon>malvids</taxon>
        <taxon>Malvales</taxon>
        <taxon>Malvaceae</taxon>
        <taxon>Malvoideae</taxon>
        <taxon>Gossypium</taxon>
    </lineage>
</organism>
<evidence type="ECO:0000313" key="2">
    <source>
        <dbReference type="Proteomes" id="UP000593576"/>
    </source>
</evidence>
<protein>
    <submittedName>
        <fullName evidence="1">Uncharacterized protein</fullName>
    </submittedName>
</protein>
<gene>
    <name evidence="1" type="ORF">Goshw_019856</name>
</gene>
<dbReference type="AlphaFoldDB" id="A0A7J9MXM4"/>
<dbReference type="EMBL" id="JABFAF010086719">
    <property type="protein sequence ID" value="MBA0875637.1"/>
    <property type="molecule type" value="Genomic_DNA"/>
</dbReference>
<dbReference type="Proteomes" id="UP000593576">
    <property type="component" value="Unassembled WGS sequence"/>
</dbReference>
<evidence type="ECO:0000313" key="1">
    <source>
        <dbReference type="EMBL" id="MBA0875637.1"/>
    </source>
</evidence>
<comment type="caution">
    <text evidence="1">The sequence shown here is derived from an EMBL/GenBank/DDBJ whole genome shotgun (WGS) entry which is preliminary data.</text>
</comment>
<name>A0A7J9MXM4_GOSSC</name>
<sequence>MKAQTQMGFTLGDQMGSMFLTWR</sequence>